<evidence type="ECO:0000256" key="2">
    <source>
        <dbReference type="ARBA" id="ARBA00022771"/>
    </source>
</evidence>
<keyword evidence="7" id="KW-1185">Reference proteome</keyword>
<dbReference type="InterPro" id="IPR002893">
    <property type="entry name" value="Znf_MYND"/>
</dbReference>
<dbReference type="OrthoDB" id="9922773at2759"/>
<protein>
    <recommendedName>
        <fullName evidence="5">MYND-type domain-containing protein</fullName>
    </recommendedName>
</protein>
<accession>A0A4Y7SZL8</accession>
<dbReference type="EMBL" id="QPFP01000041">
    <property type="protein sequence ID" value="TEB27295.1"/>
    <property type="molecule type" value="Genomic_DNA"/>
</dbReference>
<reference evidence="6 7" key="1">
    <citation type="journal article" date="2019" name="Nat. Ecol. Evol.">
        <title>Megaphylogeny resolves global patterns of mushroom evolution.</title>
        <authorList>
            <person name="Varga T."/>
            <person name="Krizsan K."/>
            <person name="Foldi C."/>
            <person name="Dima B."/>
            <person name="Sanchez-Garcia M."/>
            <person name="Sanchez-Ramirez S."/>
            <person name="Szollosi G.J."/>
            <person name="Szarkandi J.G."/>
            <person name="Papp V."/>
            <person name="Albert L."/>
            <person name="Andreopoulos W."/>
            <person name="Angelini C."/>
            <person name="Antonin V."/>
            <person name="Barry K.W."/>
            <person name="Bougher N.L."/>
            <person name="Buchanan P."/>
            <person name="Buyck B."/>
            <person name="Bense V."/>
            <person name="Catcheside P."/>
            <person name="Chovatia M."/>
            <person name="Cooper J."/>
            <person name="Damon W."/>
            <person name="Desjardin D."/>
            <person name="Finy P."/>
            <person name="Geml J."/>
            <person name="Haridas S."/>
            <person name="Hughes K."/>
            <person name="Justo A."/>
            <person name="Karasinski D."/>
            <person name="Kautmanova I."/>
            <person name="Kiss B."/>
            <person name="Kocsube S."/>
            <person name="Kotiranta H."/>
            <person name="LaButti K.M."/>
            <person name="Lechner B.E."/>
            <person name="Liimatainen K."/>
            <person name="Lipzen A."/>
            <person name="Lukacs Z."/>
            <person name="Mihaltcheva S."/>
            <person name="Morgado L.N."/>
            <person name="Niskanen T."/>
            <person name="Noordeloos M.E."/>
            <person name="Ohm R.A."/>
            <person name="Ortiz-Santana B."/>
            <person name="Ovrebo C."/>
            <person name="Racz N."/>
            <person name="Riley R."/>
            <person name="Savchenko A."/>
            <person name="Shiryaev A."/>
            <person name="Soop K."/>
            <person name="Spirin V."/>
            <person name="Szebenyi C."/>
            <person name="Tomsovsky M."/>
            <person name="Tulloss R.E."/>
            <person name="Uehling J."/>
            <person name="Grigoriev I.V."/>
            <person name="Vagvolgyi C."/>
            <person name="Papp T."/>
            <person name="Martin F.M."/>
            <person name="Miettinen O."/>
            <person name="Hibbett D.S."/>
            <person name="Nagy L.G."/>
        </authorList>
    </citation>
    <scope>NUCLEOTIDE SEQUENCE [LARGE SCALE GENOMIC DNA]</scope>
    <source>
        <strain evidence="6 7">FP101781</strain>
    </source>
</reference>
<keyword evidence="1" id="KW-0479">Metal-binding</keyword>
<organism evidence="6 7">
    <name type="scientific">Coprinellus micaceus</name>
    <name type="common">Glistening ink-cap mushroom</name>
    <name type="synonym">Coprinus micaceus</name>
    <dbReference type="NCBI Taxonomy" id="71717"/>
    <lineage>
        <taxon>Eukaryota</taxon>
        <taxon>Fungi</taxon>
        <taxon>Dikarya</taxon>
        <taxon>Basidiomycota</taxon>
        <taxon>Agaricomycotina</taxon>
        <taxon>Agaricomycetes</taxon>
        <taxon>Agaricomycetidae</taxon>
        <taxon>Agaricales</taxon>
        <taxon>Agaricineae</taxon>
        <taxon>Psathyrellaceae</taxon>
        <taxon>Coprinellus</taxon>
    </lineage>
</organism>
<dbReference type="GO" id="GO:0008270">
    <property type="term" value="F:zinc ion binding"/>
    <property type="evidence" value="ECO:0007669"/>
    <property type="project" value="UniProtKB-KW"/>
</dbReference>
<dbReference type="Gene3D" id="6.10.140.2220">
    <property type="match status" value="1"/>
</dbReference>
<keyword evidence="3" id="KW-0862">Zinc</keyword>
<proteinExistence type="predicted"/>
<gene>
    <name evidence="6" type="ORF">FA13DRAFT_1794916</name>
</gene>
<comment type="caution">
    <text evidence="6">The sequence shown here is derived from an EMBL/GenBank/DDBJ whole genome shotgun (WGS) entry which is preliminary data.</text>
</comment>
<evidence type="ECO:0000313" key="6">
    <source>
        <dbReference type="EMBL" id="TEB27295.1"/>
    </source>
</evidence>
<dbReference type="SUPFAM" id="SSF144232">
    <property type="entry name" value="HIT/MYND zinc finger-like"/>
    <property type="match status" value="1"/>
</dbReference>
<dbReference type="AlphaFoldDB" id="A0A4Y7SZL8"/>
<evidence type="ECO:0000256" key="4">
    <source>
        <dbReference type="PROSITE-ProRule" id="PRU00134"/>
    </source>
</evidence>
<dbReference type="Proteomes" id="UP000298030">
    <property type="component" value="Unassembled WGS sequence"/>
</dbReference>
<evidence type="ECO:0000256" key="3">
    <source>
        <dbReference type="ARBA" id="ARBA00022833"/>
    </source>
</evidence>
<keyword evidence="2 4" id="KW-0863">Zinc-finger</keyword>
<evidence type="ECO:0000259" key="5">
    <source>
        <dbReference type="PROSITE" id="PS50865"/>
    </source>
</evidence>
<evidence type="ECO:0000313" key="7">
    <source>
        <dbReference type="Proteomes" id="UP000298030"/>
    </source>
</evidence>
<dbReference type="STRING" id="71717.A0A4Y7SZL8"/>
<dbReference type="PROSITE" id="PS50865">
    <property type="entry name" value="ZF_MYND_2"/>
    <property type="match status" value="1"/>
</dbReference>
<dbReference type="Pfam" id="PF01753">
    <property type="entry name" value="zf-MYND"/>
    <property type="match status" value="1"/>
</dbReference>
<name>A0A4Y7SZL8_COPMI</name>
<feature type="domain" description="MYND-type" evidence="5">
    <location>
        <begin position="426"/>
        <end position="474"/>
    </location>
</feature>
<sequence>MPLPSRSRNNPHDERKQRLLQAVANGSHAAQMALTQYIQATHNVDVAISRVVIQFLHPRLVPSTLFDNGNGQHVLAATGAMSVISTQCRLMITNGSDTRDMVELLTEHCMHFVRWFHFFKKRGAFIVTSGAFLWMMVNMDPGGELQAMLLSSRSAVDLTISLWTRRDQNGQHFFPDDDDDDDDDSRCPMLVLLEQIMHDEMGRLTFLNLLHSTPSKAVRMSRTIRSRIQNIGDRHLKGQMSTSCALQHLVDLAHLMRGILYRAIGVLPYFLEPLQSPKLFFAIFQALDTILPGHAGSVKWSSVIDILYFVFELVPDLGDGNSNPVAKVRAAVDGGFLRVSIFLLLHLPIASAEYSFVLDSMASIIAYAPYSDVAASLCKSIAGLNSDVLSQATARSPRLLRYWEAVVQARTMWDEGLGPRSPYHLCHYVEHSQDAECTPPRPGKSMMCQQCRAVAYCSTQCQKLDWAARHREECPRMQTHSLDQGVCECLGYDEQLPLKYQADLARFVQRIAQSNFSTFEDIHHRGNFQAPLHSLLLVVDGLATPLTMNVASKATFYCHDHLFPRIQANLTQHIEEFETYLVNASFLWGLLVANVLVKLRRDDQKNFHAKAFQGSRSKPPWLTTSAVNHRADELVGIVLANR</sequence>
<evidence type="ECO:0000256" key="1">
    <source>
        <dbReference type="ARBA" id="ARBA00022723"/>
    </source>
</evidence>